<keyword evidence="4" id="KW-1185">Reference proteome</keyword>
<reference evidence="3" key="1">
    <citation type="journal article" date="2020" name="Stud. Mycol.">
        <title>101 Dothideomycetes genomes: a test case for predicting lifestyles and emergence of pathogens.</title>
        <authorList>
            <person name="Haridas S."/>
            <person name="Albert R."/>
            <person name="Binder M."/>
            <person name="Bloem J."/>
            <person name="Labutti K."/>
            <person name="Salamov A."/>
            <person name="Andreopoulos B."/>
            <person name="Baker S."/>
            <person name="Barry K."/>
            <person name="Bills G."/>
            <person name="Bluhm B."/>
            <person name="Cannon C."/>
            <person name="Castanera R."/>
            <person name="Culley D."/>
            <person name="Daum C."/>
            <person name="Ezra D."/>
            <person name="Gonzalez J."/>
            <person name="Henrissat B."/>
            <person name="Kuo A."/>
            <person name="Liang C."/>
            <person name="Lipzen A."/>
            <person name="Lutzoni F."/>
            <person name="Magnuson J."/>
            <person name="Mondo S."/>
            <person name="Nolan M."/>
            <person name="Ohm R."/>
            <person name="Pangilinan J."/>
            <person name="Park H.-J."/>
            <person name="Ramirez L."/>
            <person name="Alfaro M."/>
            <person name="Sun H."/>
            <person name="Tritt A."/>
            <person name="Yoshinaga Y."/>
            <person name="Zwiers L.-H."/>
            <person name="Turgeon B."/>
            <person name="Goodwin S."/>
            <person name="Spatafora J."/>
            <person name="Crous P."/>
            <person name="Grigoriev I."/>
        </authorList>
    </citation>
    <scope>NUCLEOTIDE SEQUENCE</scope>
    <source>
        <strain evidence="3">CBS 110217</strain>
    </source>
</reference>
<dbReference type="GO" id="GO:0000402">
    <property type="term" value="F:crossed form four-way junction DNA binding"/>
    <property type="evidence" value="ECO:0007669"/>
    <property type="project" value="TreeGrafter"/>
</dbReference>
<dbReference type="InterPro" id="IPR012337">
    <property type="entry name" value="RNaseH-like_sf"/>
</dbReference>
<dbReference type="EMBL" id="ML978157">
    <property type="protein sequence ID" value="KAF2035433.1"/>
    <property type="molecule type" value="Genomic_DNA"/>
</dbReference>
<dbReference type="GO" id="GO:0004520">
    <property type="term" value="F:DNA endonuclease activity"/>
    <property type="evidence" value="ECO:0007669"/>
    <property type="project" value="TreeGrafter"/>
</dbReference>
<proteinExistence type="predicted"/>
<dbReference type="AlphaFoldDB" id="A0A9P4LRK2"/>
<gene>
    <name evidence="3" type="ORF">EK21DRAFT_53916</name>
</gene>
<dbReference type="Proteomes" id="UP000799777">
    <property type="component" value="Unassembled WGS sequence"/>
</dbReference>
<dbReference type="Gene3D" id="3.30.420.10">
    <property type="entry name" value="Ribonuclease H-like superfamily/Ribonuclease H"/>
    <property type="match status" value="1"/>
</dbReference>
<accession>A0A9P4LRK2</accession>
<dbReference type="Pfam" id="PF09159">
    <property type="entry name" value="Ydc2-catalyt"/>
    <property type="match status" value="1"/>
</dbReference>
<dbReference type="InterPro" id="IPR036397">
    <property type="entry name" value="RNaseH_sf"/>
</dbReference>
<sequence length="404" mass="44816">MAPRAITAKALQALLTRIGSAAFGTKDVLQARFARDVTRQHIPTLSSAKSRSALDSHAQKCRIISIDMGIKNLAFCDVEVDYLKGDTMQPRMNIIRWDKLDLVDATKKSRQQQPDSPSSKETRKEADEEMDPYSLSVLSQTAHSFLRKSILAVSPDIILIERQRWRSASSAAIQQWTVRVNTLEAMLWAILSALNVEQSKNSTGTTGVTATNQYEVFGVDPKRVGQYWLVRHARAVAERQAETTAPEVAELFTVTGEQKKKREPRSKAEKKAKIAILRSWLTAEPASTAPSTPSSAPVISITVGPDGTNALQALTLPAPRKSRKKATNCGDANVTIDKIREVGIKDFSKLDDIADSCLQVAAWVAWESNRRQLYQIWEQEKGKDGKMSELDDDVLKEMIEVAKV</sequence>
<dbReference type="PANTHER" id="PTHR28072">
    <property type="entry name" value="CRUCIFORM CUTTING ENDONUCLEASE 1, MITOCHONDRIAL-RELATED"/>
    <property type="match status" value="1"/>
</dbReference>
<dbReference type="InterPro" id="IPR039197">
    <property type="entry name" value="Mrs1/Cce1"/>
</dbReference>
<evidence type="ECO:0000256" key="1">
    <source>
        <dbReference type="SAM" id="MobiDB-lite"/>
    </source>
</evidence>
<protein>
    <submittedName>
        <fullName evidence="3">Ribonuclease H-like protein</fullName>
    </submittedName>
</protein>
<dbReference type="CDD" id="cd16963">
    <property type="entry name" value="CCE1"/>
    <property type="match status" value="1"/>
</dbReference>
<dbReference type="GO" id="GO:0000403">
    <property type="term" value="F:Y-form DNA binding"/>
    <property type="evidence" value="ECO:0007669"/>
    <property type="project" value="TreeGrafter"/>
</dbReference>
<dbReference type="InterPro" id="IPR015242">
    <property type="entry name" value="Ydc2_cat"/>
</dbReference>
<feature type="domain" description="Mitochondrial resolvase Ydc2 catalytic" evidence="2">
    <location>
        <begin position="63"/>
        <end position="373"/>
    </location>
</feature>
<comment type="caution">
    <text evidence="3">The sequence shown here is derived from an EMBL/GenBank/DDBJ whole genome shotgun (WGS) entry which is preliminary data.</text>
</comment>
<organism evidence="3 4">
    <name type="scientific">Setomelanomma holmii</name>
    <dbReference type="NCBI Taxonomy" id="210430"/>
    <lineage>
        <taxon>Eukaryota</taxon>
        <taxon>Fungi</taxon>
        <taxon>Dikarya</taxon>
        <taxon>Ascomycota</taxon>
        <taxon>Pezizomycotina</taxon>
        <taxon>Dothideomycetes</taxon>
        <taxon>Pleosporomycetidae</taxon>
        <taxon>Pleosporales</taxon>
        <taxon>Pleosporineae</taxon>
        <taxon>Phaeosphaeriaceae</taxon>
        <taxon>Setomelanomma</taxon>
    </lineage>
</organism>
<dbReference type="GO" id="GO:0005739">
    <property type="term" value="C:mitochondrion"/>
    <property type="evidence" value="ECO:0007669"/>
    <property type="project" value="TreeGrafter"/>
</dbReference>
<dbReference type="SUPFAM" id="SSF53098">
    <property type="entry name" value="Ribonuclease H-like"/>
    <property type="match status" value="1"/>
</dbReference>
<dbReference type="PANTHER" id="PTHR28072:SF1">
    <property type="entry name" value="CRUCIFORM CUTTING ENDONUCLEASE 1, MITOCHONDRIAL-RELATED"/>
    <property type="match status" value="1"/>
</dbReference>
<evidence type="ECO:0000313" key="3">
    <source>
        <dbReference type="EMBL" id="KAF2035433.1"/>
    </source>
</evidence>
<dbReference type="GO" id="GO:0070336">
    <property type="term" value="F:flap-structured DNA binding"/>
    <property type="evidence" value="ECO:0007669"/>
    <property type="project" value="TreeGrafter"/>
</dbReference>
<evidence type="ECO:0000313" key="4">
    <source>
        <dbReference type="Proteomes" id="UP000799777"/>
    </source>
</evidence>
<name>A0A9P4LRK2_9PLEO</name>
<evidence type="ECO:0000259" key="2">
    <source>
        <dbReference type="Pfam" id="PF09159"/>
    </source>
</evidence>
<feature type="region of interest" description="Disordered" evidence="1">
    <location>
        <begin position="106"/>
        <end position="131"/>
    </location>
</feature>
<dbReference type="OrthoDB" id="5552842at2759"/>